<feature type="domain" description="DUF7507" evidence="4">
    <location>
        <begin position="688"/>
        <end position="785"/>
    </location>
</feature>
<evidence type="ECO:0000259" key="4">
    <source>
        <dbReference type="Pfam" id="PF24346"/>
    </source>
</evidence>
<feature type="region of interest" description="Disordered" evidence="1">
    <location>
        <begin position="874"/>
        <end position="921"/>
    </location>
</feature>
<feature type="domain" description="DUF7507" evidence="4">
    <location>
        <begin position="3124"/>
        <end position="3238"/>
    </location>
</feature>
<feature type="compositionally biased region" description="Low complexity" evidence="1">
    <location>
        <begin position="1448"/>
        <end position="1457"/>
    </location>
</feature>
<feature type="domain" description="DUF7507" evidence="4">
    <location>
        <begin position="2231"/>
        <end position="2331"/>
    </location>
</feature>
<feature type="domain" description="DUF7507" evidence="4">
    <location>
        <begin position="465"/>
        <end position="559"/>
    </location>
</feature>
<feature type="domain" description="DUF7507" evidence="4">
    <location>
        <begin position="1348"/>
        <end position="1444"/>
    </location>
</feature>
<feature type="domain" description="DUF7507" evidence="4">
    <location>
        <begin position="2899"/>
        <end position="2996"/>
    </location>
</feature>
<comment type="caution">
    <text evidence="5">The sequence shown here is derived from an EMBL/GenBank/DDBJ whole genome shotgun (WGS) entry which is preliminary data.</text>
</comment>
<proteinExistence type="predicted"/>
<feature type="domain" description="DUF7507" evidence="4">
    <location>
        <begin position="1128"/>
        <end position="1224"/>
    </location>
</feature>
<feature type="domain" description="DUF7507" evidence="4">
    <location>
        <begin position="1790"/>
        <end position="1890"/>
    </location>
</feature>
<feature type="region of interest" description="Disordered" evidence="1">
    <location>
        <begin position="1209"/>
        <end position="1234"/>
    </location>
</feature>
<feature type="domain" description="DUF7507" evidence="4">
    <location>
        <begin position="577"/>
        <end position="674"/>
    </location>
</feature>
<feature type="region of interest" description="Disordered" evidence="1">
    <location>
        <begin position="2093"/>
        <end position="2140"/>
    </location>
</feature>
<dbReference type="InterPro" id="IPR047589">
    <property type="entry name" value="DUF11_rpt"/>
</dbReference>
<feature type="region of interest" description="Disordered" evidence="1">
    <location>
        <begin position="1435"/>
        <end position="1457"/>
    </location>
</feature>
<dbReference type="InterPro" id="IPR001434">
    <property type="entry name" value="OmcB-like_DUF11"/>
</dbReference>
<dbReference type="InterPro" id="IPR038081">
    <property type="entry name" value="CalX-like_sf"/>
</dbReference>
<feature type="region of interest" description="Disordered" evidence="1">
    <location>
        <begin position="1099"/>
        <end position="1123"/>
    </location>
</feature>
<feature type="domain" description="DUF7507" evidence="4">
    <location>
        <begin position="2564"/>
        <end position="2665"/>
    </location>
</feature>
<dbReference type="Pfam" id="PF24346">
    <property type="entry name" value="DUF7507"/>
    <property type="match status" value="25"/>
</dbReference>
<evidence type="ECO:0000259" key="3">
    <source>
        <dbReference type="Pfam" id="PF20674"/>
    </source>
</evidence>
<feature type="domain" description="DUF7507" evidence="4">
    <location>
        <begin position="1572"/>
        <end position="1668"/>
    </location>
</feature>
<name>A0A839EKF4_9HYPH</name>
<feature type="compositionally biased region" description="Low complexity" evidence="1">
    <location>
        <begin position="880"/>
        <end position="911"/>
    </location>
</feature>
<evidence type="ECO:0000313" key="5">
    <source>
        <dbReference type="EMBL" id="MBA8880913.1"/>
    </source>
</evidence>
<feature type="compositionally biased region" description="Polar residues" evidence="1">
    <location>
        <begin position="1764"/>
        <end position="1786"/>
    </location>
</feature>
<evidence type="ECO:0000256" key="1">
    <source>
        <dbReference type="SAM" id="MobiDB-lite"/>
    </source>
</evidence>
<feature type="compositionally biased region" description="Low complexity" evidence="1">
    <location>
        <begin position="765"/>
        <end position="777"/>
    </location>
</feature>
<dbReference type="Gene3D" id="2.60.40.10">
    <property type="entry name" value="Immunoglobulins"/>
    <property type="match status" value="5"/>
</dbReference>
<feature type="domain" description="DUF11" evidence="2">
    <location>
        <begin position="3262"/>
        <end position="3368"/>
    </location>
</feature>
<feature type="compositionally biased region" description="Low complexity" evidence="1">
    <location>
        <begin position="3094"/>
        <end position="3120"/>
    </location>
</feature>
<feature type="domain" description="DUF7507" evidence="4">
    <location>
        <begin position="907"/>
        <end position="1002"/>
    </location>
</feature>
<feature type="region of interest" description="Disordered" evidence="1">
    <location>
        <begin position="1764"/>
        <end position="1788"/>
    </location>
</feature>
<dbReference type="RefSeq" id="WP_182551538.1">
    <property type="nucleotide sequence ID" value="NZ_JACGXN010000010.1"/>
</dbReference>
<feature type="domain" description="DUF7507" evidence="4">
    <location>
        <begin position="2013"/>
        <end position="2110"/>
    </location>
</feature>
<dbReference type="SMART" id="SM00710">
    <property type="entry name" value="PbH1"/>
    <property type="match status" value="10"/>
</dbReference>
<dbReference type="PANTHER" id="PTHR34819">
    <property type="entry name" value="LARGE CYSTEINE-RICH PERIPLASMIC PROTEIN OMCB"/>
    <property type="match status" value="1"/>
</dbReference>
<feature type="compositionally biased region" description="Low complexity" evidence="1">
    <location>
        <begin position="2107"/>
        <end position="2117"/>
    </location>
</feature>
<reference evidence="5 6" key="1">
    <citation type="submission" date="2020-07" db="EMBL/GenBank/DDBJ databases">
        <title>Genomic Encyclopedia of Type Strains, Phase IV (KMG-V): Genome sequencing to study the core and pangenomes of soil and plant-associated prokaryotes.</title>
        <authorList>
            <person name="Whitman W."/>
        </authorList>
    </citation>
    <scope>NUCLEOTIDE SEQUENCE [LARGE SCALE GENOMIC DNA]</scope>
    <source>
        <strain evidence="5 6">AN3</strain>
    </source>
</reference>
<dbReference type="EMBL" id="JACGXN010000010">
    <property type="protein sequence ID" value="MBA8880913.1"/>
    <property type="molecule type" value="Genomic_DNA"/>
</dbReference>
<feature type="domain" description="DUF7507" evidence="4">
    <location>
        <begin position="1237"/>
        <end position="1336"/>
    </location>
</feature>
<feature type="domain" description="SpaA-like prealbumin fold" evidence="3">
    <location>
        <begin position="348"/>
        <end position="462"/>
    </location>
</feature>
<feature type="region of interest" description="Disordered" evidence="1">
    <location>
        <begin position="989"/>
        <end position="1013"/>
    </location>
</feature>
<feature type="region of interest" description="Disordered" evidence="1">
    <location>
        <begin position="765"/>
        <end position="784"/>
    </location>
</feature>
<feature type="domain" description="DUF7507" evidence="4">
    <location>
        <begin position="3011"/>
        <end position="3112"/>
    </location>
</feature>
<dbReference type="InterPro" id="IPR048834">
    <property type="entry name" value="SpaA_pre-album"/>
</dbReference>
<dbReference type="PANTHER" id="PTHR34819:SF3">
    <property type="entry name" value="CELL SURFACE PROTEIN"/>
    <property type="match status" value="1"/>
</dbReference>
<feature type="domain" description="DUF7507" evidence="4">
    <location>
        <begin position="2677"/>
        <end position="2777"/>
    </location>
</feature>
<evidence type="ECO:0000313" key="6">
    <source>
        <dbReference type="Proteomes" id="UP000549052"/>
    </source>
</evidence>
<feature type="domain" description="DUF7507" evidence="4">
    <location>
        <begin position="2345"/>
        <end position="2441"/>
    </location>
</feature>
<feature type="region of interest" description="Disordered" evidence="1">
    <location>
        <begin position="1319"/>
        <end position="1346"/>
    </location>
</feature>
<accession>A0A839EKF4</accession>
<feature type="domain" description="DUF7507" evidence="4">
    <location>
        <begin position="1462"/>
        <end position="1560"/>
    </location>
</feature>
<feature type="domain" description="DUF7507" evidence="4">
    <location>
        <begin position="1018"/>
        <end position="1114"/>
    </location>
</feature>
<evidence type="ECO:0000259" key="2">
    <source>
        <dbReference type="Pfam" id="PF01345"/>
    </source>
</evidence>
<dbReference type="InterPro" id="IPR013783">
    <property type="entry name" value="Ig-like_fold"/>
</dbReference>
<feature type="domain" description="DUF7507" evidence="4">
    <location>
        <begin position="1679"/>
        <end position="1778"/>
    </location>
</feature>
<feature type="region of interest" description="Disordered" evidence="1">
    <location>
        <begin position="660"/>
        <end position="682"/>
    </location>
</feature>
<dbReference type="Pfam" id="PF01345">
    <property type="entry name" value="DUF11"/>
    <property type="match status" value="1"/>
</dbReference>
<feature type="domain" description="DUF7507" evidence="4">
    <location>
        <begin position="2453"/>
        <end position="2553"/>
    </location>
</feature>
<feature type="domain" description="DUF7507" evidence="4">
    <location>
        <begin position="2122"/>
        <end position="2220"/>
    </location>
</feature>
<dbReference type="InterPro" id="IPR051172">
    <property type="entry name" value="Chlamydia_OmcB"/>
</dbReference>
<dbReference type="Pfam" id="PF20674">
    <property type="entry name" value="SpaA_3"/>
    <property type="match status" value="1"/>
</dbReference>
<dbReference type="InterPro" id="IPR006626">
    <property type="entry name" value="PbH1"/>
</dbReference>
<keyword evidence="6" id="KW-1185">Reference proteome</keyword>
<feature type="compositionally biased region" description="Low complexity" evidence="1">
    <location>
        <begin position="1100"/>
        <end position="1123"/>
    </location>
</feature>
<protein>
    <submittedName>
        <fullName evidence="5">Putative repeat protein (TIGR01451 family)</fullName>
    </submittedName>
</protein>
<sequence>MRYSGANICLKFNSRLSLLFALILALFSVGLSESAFAQVQRSFINQGFESPALGTTGCYKLLAQDQVPGWKTTHPNAATGGDCSIVANPTTGPLIEMWRSGFQGVPSAEGSQFAELNANESSRLYQNVCLVNGEQFSWRFSHRRRAASGTESLSFNIAPTATGTRTNITTSAANAAGWFNRSGTYTYNGGSGVQTLGFESLNAGSFGNFLDNIQITLTPYIEFQPGNGSGAESIATANLPTIRVAGTLTSAITVQVTVAGTATLGTDYTTPSGTNTFSVTVPAGDYNGAQGIATGVSVVNDTQIEPNKTIQFTMTANPGSYTIAGTQTCGAAANGSATYTILDDDARLTVTKALTATRVAAADQFALTIAGSNGPVTANTTGAGAAANGQAQLSNIAAGSAYTLSEAMASGSSSPIALYGGTIACTNARVGGTTVLPSGAGTSFSVTPTAGDDITCTFTNTPKRPSMTMVKSAGTPTGTTAGSTIQYSFTITNTGDVPLSPLSITDPKLNAAATCPSAPLAPGATAVCTGIHTITQAEIDAGTVNNSATATGTPPGGATPITTPPSTTTTSIAATGALTVLKAAGAPSGNTAGSTIAYTFTVTNTGNVALKSIVVTDPKIPAPGPTCPVTELAPNVSTICTGTHTITQTEVDAAKVDNSATVRGTPPTGNPVTAGPSTTSTPLTRAGSVTIVKTAGSPTGNAAGSTVAYSFRVQNTGNVTLTNLVINDAKLDAPGATCAQTTLAPNAVTTCTGTHSITQAEIDAGTSSNTASATTTGPDGNPVNSITSTVNTPLTRSASLTVAKVAGAPTGASAGSTIPYTFTVRNTGNVTLTAVVINDAQLNAAATCVATTLVPNTSTTCTGTHTITQAEVNAGTSDNSATASGAPPTGGAITSPPSTTTTPLAGTPALTVDKSAGTPTSNAAGGTIAYTFVVKNTGNVTLTSVGINDAKLSSPATCPVTTLQPGDSTTCTGTHTITQAEVDAGTADNTATANGTPPTGPKAISGPDGTSTPLTRTSSIAIAKSAGAPTGNTPGSTITYSFRVENTGNVTLTTIGVNDSKLTTAPVCAVTILAPGANTTCTGTYTITQVDINAGKVDNSATSTGTSPTGPVTSTPSTTSTPITQSKSIAIVKSAGTPTGNAAGATVPYTFTVTNTGNITLRTIAISDVNLDSPGATCTVTELAPGADTTCTGTHTITQAEVNAGKVTNSATVNGTPPSGPVITGGPSTAETPLTRTPALTVDKVAGTPTGSNAGATISYTFKVVNTGNVTLTGLGITDPKLNAPGATCPVTTLAPGADTTCTGVHTVTQDEVNAGTVNNSATATGTSPTGTGVTSPPDTTATPITRTPDLTILKTASPATGNQVGDTITYSFRVENTGNVTLTNVRVTDLLPNVVLAGGPIPTFVPGAVDTTTFTATYTLVQADIEAGVVNNSATAKGTPQGGGAELSSTPSTTSTPITAAPALSLVKRAAAPSGNTALSTIAYSFTVTNTGNVLITNITINDSKLTNVVCNATSLVPEAVTTCTGTYTIDQTEVNAGVVINTATASGIPSRGTSPVTSNPSSTTTPIAAAPAITLVKTAGVPSGNTAGSTILYTFTVQNTGNLPLTNVNVTDPLVAVPGGSVSLAPNATQVFTATYVLTQADVNRGEVVNTAQTSGQTAGGATVNDSDSVVVRITQAPALSLIKTHGAPSGTNAGATIPYTFTLTNTGNLPLTNVTVTESLPGVVLTGNPIATLAVDETKTVTGIYTITQADINAGHVTNSATASGTDTNSATVPSLRSSTDTPLEQKPSVAIVKDVVAGTPAQNRAGSKIDYTFVVTNNGNVPLTNISVSDGKLDATATCPVTSLAPGAETTCTGSHTLTQADVNAGKVTNTATAAGETAGGNSVVSPPSTVEKTILEEGALVTEKTAATPTGNTAGSIVRYTFKVTNTGNIPLTLVKIVDPKIQPIISGGPYTMQPGEVRFFTADYTLTQDDAESGAITNTAHSTGTTPSGKEVIGSNSTANVSVPANAALTIVKSAGTLSGQSQGSILPYTFTVTNTGNVQVTGIVVHDAKIASITCDKTTLDPKDVAQCTGNYPITQADVNAGVINNTANATGTPSRGGPTVTSTDSDTSTPIKSAPGISLDKSAGTPTGSVKDSTVPYTFTVRNIGNVTLTDIAVSDSKLTVAPICAATSLEPGISTTCTGTYTLTQADVNAGTVVNEATATGTPPTGSAITADDEATVHITAAPALKVEKFASAPSGNTVGSTINYTFRIENTGNVTLTNVALSDQLAGVVLSGGPIATFEPGIVDTSTFTAKYTLKQEDVDGGYVTNTVTGSGAAPNGSVVKGDATVTSSITPAGGISLVKTAGPPTGNTEGSTIAYTFTVKNTGNVTLKSIAVTDTKLLSPPVCVATELAPNATTTCTGTYTLMQPDVNAGTVNNSATVKGTPPSGPDVSNGSSVVTPIPSAAAISVVKTAGPPSGHIVGSTIDYTFAVKNTGNVTLRGITLNDTLAGVVLTGGPIDLDPGKEDTTTFKARYTLKDQTDIDDGKVDNEVTASGKPDNSAAVTAESAVSTPITSAPAMTVEKIAGTPSGNTVGSTIGYTFKITNTGNVTLKDITLSDQMAGVVLSGGPLATLNPAAVNTTTFSAVYTLTQADIDHGSVTNKIIANGLTPDNKPVTANGQVTTNITADAKISLKKIAGVPSGNKAGDSLTFTFTVKNEGNVTLKNITLADPLLGAEVKGGPIKELLPTQEDTTTFTAAYKFTQADIDARKIENTATVTGTPPMGAAVSASSTAIALIAATPALTMVKQATSGDPYTAVGGKVTYQYVVTNTGNVTITQAISVTDDKIAAVSCPALPTGGLVPKATLTCAGTYTVIQADLDAGTVTNKATATDGTTTSPVATATVKAALTAGLSVEKKAGTPSGNTVGSTIDYTFVVKNTGNVTVKGITLDDSLPNIVLTGGPIDLAPGLQDTTTFKAQYTLTQADLNTGKVVNTATVTGSPATGGNPFTSPPSQVTTPVTPNAALTVVKTAGTPSGNTVGSTIDYTFTITNTGNVDLTNVTVADTLPNVVLTGGPIALLTPGQTDSTTITARYALTQADLDSGQVANSATASGTPSSGGTAVTSAPSSTVSPIQQNPKIEVTKAGKINDVNGNGFVDAEDTITYTFVVKNSGNVVVNDIAPLDAGPTFNGRPAANKLSAFSSGPAAVAPGQNHTFTATYKLAQSDVDDAAGVKDGVLNKATARGYYKGGATGGTAVDAAEAKAVLDLPAAQPSDVTITKQAGLRQIRRGEKAPFTIKVTNKTNSNVGGVNVIDRMPSGFRYVDGSASINGVAVTPVINGLNVLFENIALGPKAEVVIRLQMLALSTAGPGKHVNRARVTGPGGNTLAPEASAAVEIVVEPVFDCGDIVGKVFDDLNSNGYQDEGEPGLPGVRVATVRGLLITTDKFGRFHVACADLPDSRIGSNFIMKLDPRTLPTGYRLTTENPRVIRLTAGKMSSLNFGASLGRVVRLDLKDEAFQSGNTILKEQWDKGIDQLIVVLKEKPSTLRISYVANSDTQIAKDRMDAIQEEIAKRWKSAGGDYELNIETRVEAGK</sequence>
<dbReference type="NCBIfam" id="TIGR01451">
    <property type="entry name" value="B_ant_repeat"/>
    <property type="match status" value="13"/>
</dbReference>
<feature type="domain" description="DUF7507" evidence="4">
    <location>
        <begin position="2788"/>
        <end position="2887"/>
    </location>
</feature>
<organism evidence="5 6">
    <name type="scientific">Phyllobacterium myrsinacearum</name>
    <dbReference type="NCBI Taxonomy" id="28101"/>
    <lineage>
        <taxon>Bacteria</taxon>
        <taxon>Pseudomonadati</taxon>
        <taxon>Pseudomonadota</taxon>
        <taxon>Alphaproteobacteria</taxon>
        <taxon>Hyphomicrobiales</taxon>
        <taxon>Phyllobacteriaceae</taxon>
        <taxon>Phyllobacterium</taxon>
    </lineage>
</organism>
<dbReference type="SUPFAM" id="SSF141072">
    <property type="entry name" value="CalX-like"/>
    <property type="match status" value="1"/>
</dbReference>
<feature type="domain" description="DUF7507" evidence="4">
    <location>
        <begin position="798"/>
        <end position="895"/>
    </location>
</feature>
<dbReference type="InterPro" id="IPR055354">
    <property type="entry name" value="DUF7507"/>
</dbReference>
<gene>
    <name evidence="5" type="ORF">FHW16_004648</name>
</gene>
<feature type="domain" description="DUF7507" evidence="4">
    <location>
        <begin position="1906"/>
        <end position="1998"/>
    </location>
</feature>
<feature type="region of interest" description="Disordered" evidence="1">
    <location>
        <begin position="3094"/>
        <end position="3122"/>
    </location>
</feature>
<dbReference type="Proteomes" id="UP000549052">
    <property type="component" value="Unassembled WGS sequence"/>
</dbReference>
<feature type="compositionally biased region" description="Low complexity" evidence="1">
    <location>
        <begin position="1321"/>
        <end position="1341"/>
    </location>
</feature>